<dbReference type="OrthoDB" id="9804590at2"/>
<dbReference type="RefSeq" id="WP_076513830.1">
    <property type="nucleotide sequence ID" value="NZ_FTOH01000001.1"/>
</dbReference>
<feature type="domain" description="TRAM" evidence="8">
    <location>
        <begin position="3"/>
        <end position="61"/>
    </location>
</feature>
<dbReference type="GO" id="GO:0070475">
    <property type="term" value="P:rRNA base methylation"/>
    <property type="evidence" value="ECO:0007669"/>
    <property type="project" value="TreeGrafter"/>
</dbReference>
<dbReference type="PROSITE" id="PS51687">
    <property type="entry name" value="SAM_MT_RNA_M5U"/>
    <property type="match status" value="1"/>
</dbReference>
<dbReference type="Pfam" id="PF05958">
    <property type="entry name" value="tRNA_U5-meth_tr"/>
    <property type="match status" value="2"/>
</dbReference>
<keyword evidence="3 6" id="KW-0808">Transferase</keyword>
<feature type="binding site" evidence="6">
    <location>
        <position position="304"/>
    </location>
    <ligand>
        <name>S-adenosyl-L-methionine</name>
        <dbReference type="ChEBI" id="CHEBI:59789"/>
    </ligand>
</feature>
<evidence type="ECO:0000256" key="5">
    <source>
        <dbReference type="ARBA" id="ARBA00023014"/>
    </source>
</evidence>
<dbReference type="PANTHER" id="PTHR11061:SF49">
    <property type="entry name" value="23S RRNA (URACIL(1939)-C(5))-METHYLTRANSFERASE RLMD"/>
    <property type="match status" value="1"/>
</dbReference>
<dbReference type="Gene3D" id="3.40.50.150">
    <property type="entry name" value="Vaccinia Virus protein VP39"/>
    <property type="match status" value="1"/>
</dbReference>
<dbReference type="InterPro" id="IPR029063">
    <property type="entry name" value="SAM-dependent_MTases_sf"/>
</dbReference>
<dbReference type="GO" id="GO:0070041">
    <property type="term" value="F:rRNA (uridine-C5-)-methyltransferase activity"/>
    <property type="evidence" value="ECO:0007669"/>
    <property type="project" value="TreeGrafter"/>
</dbReference>
<evidence type="ECO:0000256" key="7">
    <source>
        <dbReference type="PROSITE-ProRule" id="PRU10015"/>
    </source>
</evidence>
<evidence type="ECO:0000313" key="9">
    <source>
        <dbReference type="EMBL" id="SIS44170.1"/>
    </source>
</evidence>
<proteinExistence type="inferred from homology"/>
<feature type="binding site" evidence="6">
    <location>
        <position position="325"/>
    </location>
    <ligand>
        <name>S-adenosyl-L-methionine</name>
        <dbReference type="ChEBI" id="CHEBI:59789"/>
    </ligand>
</feature>
<dbReference type="SUPFAM" id="SSF53335">
    <property type="entry name" value="S-adenosyl-L-methionine-dependent methyltransferases"/>
    <property type="match status" value="1"/>
</dbReference>
<keyword evidence="1" id="KW-0004">4Fe-4S</keyword>
<evidence type="ECO:0000256" key="4">
    <source>
        <dbReference type="ARBA" id="ARBA00022691"/>
    </source>
</evidence>
<dbReference type="Gene3D" id="2.40.50.140">
    <property type="entry name" value="Nucleic acid-binding proteins"/>
    <property type="match status" value="1"/>
</dbReference>
<dbReference type="STRING" id="484498.SAMN05421686_101339"/>
<dbReference type="PANTHER" id="PTHR11061">
    <property type="entry name" value="RNA M5U METHYLTRANSFERASE"/>
    <property type="match status" value="1"/>
</dbReference>
<protein>
    <submittedName>
        <fullName evidence="9">23S rRNA m(5)U-1939 methyltransferase</fullName>
    </submittedName>
</protein>
<dbReference type="InterPro" id="IPR030391">
    <property type="entry name" value="MeTrfase_TrmA_CS"/>
</dbReference>
<dbReference type="Pfam" id="PF01938">
    <property type="entry name" value="TRAM"/>
    <property type="match status" value="1"/>
</dbReference>
<evidence type="ECO:0000256" key="2">
    <source>
        <dbReference type="ARBA" id="ARBA00022603"/>
    </source>
</evidence>
<dbReference type="PROSITE" id="PS01230">
    <property type="entry name" value="TRMA_1"/>
    <property type="match status" value="1"/>
</dbReference>
<accession>A0A1N7J4A2</accession>
<keyword evidence="10" id="KW-1185">Reference proteome</keyword>
<evidence type="ECO:0000313" key="10">
    <source>
        <dbReference type="Proteomes" id="UP000185639"/>
    </source>
</evidence>
<dbReference type="PROSITE" id="PS50926">
    <property type="entry name" value="TRAM"/>
    <property type="match status" value="1"/>
</dbReference>
<feature type="active site" evidence="7">
    <location>
        <position position="396"/>
    </location>
</feature>
<sequence>MKQSGKGRELSLVIDNLNSEGQGVARSGRDVYFVPGALVGEKVRVRMLERSKKIWHTQLLGIEDNESEARRTPDCPHYQRCGGCDLQHMQYDAQVLFKQSRVEREFGRQKVLVDSWAAPLTSEEWHYRRKARLGVRFSKEQQKNFIGFREAASSHLTDIDRCIVLPDHLALDWSEWRQVISSLEAASLITQIEPLWADSALVFILRALKPLSGNDHQVLIQTFERWQAGSDLPLQLWVRTEKHALPVALWPDSPDEIWHEVDGLKLRIQADDFIQVNRSINQSMVTQALEWLEPAENEQIWDLFAGHGNFSMPLAKRCKQVIAVEGQQAMTDSLQAQAEKLALSLQTKCADLSASGTLESLPEPDAVLLDPPRAGADTVMTELIRRKVGRILYVSCDPATLARDLAQLVPAGYEVIKAGIMDMFPQTHHVETMVLLKYRGK</sequence>
<dbReference type="AlphaFoldDB" id="A0A1N7J4A2"/>
<evidence type="ECO:0000256" key="6">
    <source>
        <dbReference type="PROSITE-ProRule" id="PRU01024"/>
    </source>
</evidence>
<evidence type="ECO:0000259" key="8">
    <source>
        <dbReference type="PROSITE" id="PS50926"/>
    </source>
</evidence>
<keyword evidence="2 6" id="KW-0489">Methyltransferase</keyword>
<dbReference type="EMBL" id="FTOH01000001">
    <property type="protein sequence ID" value="SIS44170.1"/>
    <property type="molecule type" value="Genomic_DNA"/>
</dbReference>
<dbReference type="PROSITE" id="PS01231">
    <property type="entry name" value="TRMA_2"/>
    <property type="match status" value="1"/>
</dbReference>
<dbReference type="InterPro" id="IPR002792">
    <property type="entry name" value="TRAM_dom"/>
</dbReference>
<keyword evidence="1" id="KW-0408">Iron</keyword>
<keyword evidence="5" id="KW-0411">Iron-sulfur</keyword>
<dbReference type="Proteomes" id="UP000185639">
    <property type="component" value="Unassembled WGS sequence"/>
</dbReference>
<gene>
    <name evidence="9" type="ORF">SAMN05421686_101339</name>
</gene>
<evidence type="ECO:0000256" key="3">
    <source>
        <dbReference type="ARBA" id="ARBA00022679"/>
    </source>
</evidence>
<feature type="active site" description="Nucleophile" evidence="6">
    <location>
        <position position="396"/>
    </location>
</feature>
<dbReference type="SUPFAM" id="SSF50249">
    <property type="entry name" value="Nucleic acid-binding proteins"/>
    <property type="match status" value="1"/>
</dbReference>
<name>A0A1N7J4A2_9GAMM</name>
<keyword evidence="1" id="KW-0479">Metal-binding</keyword>
<feature type="binding site" evidence="6">
    <location>
        <position position="275"/>
    </location>
    <ligand>
        <name>S-adenosyl-L-methionine</name>
        <dbReference type="ChEBI" id="CHEBI:59789"/>
    </ligand>
</feature>
<reference evidence="10" key="1">
    <citation type="submission" date="2017-01" db="EMBL/GenBank/DDBJ databases">
        <authorList>
            <person name="Varghese N."/>
            <person name="Submissions S."/>
        </authorList>
    </citation>
    <scope>NUCLEOTIDE SEQUENCE [LARGE SCALE GENOMIC DNA]</scope>
    <source>
        <strain evidence="10">DSM 24913</strain>
    </source>
</reference>
<dbReference type="Gene3D" id="2.40.50.1070">
    <property type="match status" value="1"/>
</dbReference>
<dbReference type="InterPro" id="IPR010280">
    <property type="entry name" value="U5_MeTrfase_fam"/>
</dbReference>
<keyword evidence="4 6" id="KW-0949">S-adenosyl-L-methionine</keyword>
<dbReference type="InterPro" id="IPR012340">
    <property type="entry name" value="NA-bd_OB-fold"/>
</dbReference>
<feature type="binding site" evidence="6">
    <location>
        <position position="370"/>
    </location>
    <ligand>
        <name>S-adenosyl-L-methionine</name>
        <dbReference type="ChEBI" id="CHEBI:59789"/>
    </ligand>
</feature>
<organism evidence="9 10">
    <name type="scientific">Thalassolituus maritimus</name>
    <dbReference type="NCBI Taxonomy" id="484498"/>
    <lineage>
        <taxon>Bacteria</taxon>
        <taxon>Pseudomonadati</taxon>
        <taxon>Pseudomonadota</taxon>
        <taxon>Gammaproteobacteria</taxon>
        <taxon>Oceanospirillales</taxon>
        <taxon>Oceanospirillaceae</taxon>
        <taxon>Thalassolituus</taxon>
    </lineage>
</organism>
<dbReference type="InterPro" id="IPR030390">
    <property type="entry name" value="MeTrfase_TrmA_AS"/>
</dbReference>
<evidence type="ECO:0000256" key="1">
    <source>
        <dbReference type="ARBA" id="ARBA00022485"/>
    </source>
</evidence>
<comment type="similarity">
    <text evidence="6">Belongs to the class I-like SAM-binding methyltransferase superfamily. RNA M5U methyltransferase family.</text>
</comment>
<dbReference type="GO" id="GO:0051539">
    <property type="term" value="F:4 iron, 4 sulfur cluster binding"/>
    <property type="evidence" value="ECO:0007669"/>
    <property type="project" value="UniProtKB-KW"/>
</dbReference>
<dbReference type="CDD" id="cd02440">
    <property type="entry name" value="AdoMet_MTases"/>
    <property type="match status" value="1"/>
</dbReference>